<evidence type="ECO:0000313" key="9">
    <source>
        <dbReference type="Proteomes" id="UP000051804"/>
    </source>
</evidence>
<comment type="subunit">
    <text evidence="6">Homotetramer. Interacts with both DnaA and DnaN, acting as a bridge between these two proteins.</text>
</comment>
<dbReference type="RefSeq" id="WP_054721506.1">
    <property type="nucleotide sequence ID" value="NZ_AZDJ01000032.1"/>
</dbReference>
<evidence type="ECO:0000313" key="8">
    <source>
        <dbReference type="EMBL" id="KRK70372.1"/>
    </source>
</evidence>
<dbReference type="EMBL" id="AZDJ01000032">
    <property type="protein sequence ID" value="KRK70372.1"/>
    <property type="molecule type" value="Genomic_DNA"/>
</dbReference>
<keyword evidence="1 6" id="KW-0963">Cytoplasm</keyword>
<dbReference type="STRING" id="1291734.FD02_GL000436"/>
<keyword evidence="7" id="KW-0175">Coiled coil</keyword>
<evidence type="ECO:0000256" key="4">
    <source>
        <dbReference type="ARBA" id="ARBA00022833"/>
    </source>
</evidence>
<dbReference type="GO" id="GO:0006260">
    <property type="term" value="P:DNA replication"/>
    <property type="evidence" value="ECO:0007669"/>
    <property type="project" value="UniProtKB-KW"/>
</dbReference>
<gene>
    <name evidence="6" type="primary">yabA</name>
    <name evidence="8" type="ORF">FD02_GL000436</name>
</gene>
<keyword evidence="5 6" id="KW-0236">DNA replication inhibitor</keyword>
<keyword evidence="3 6" id="KW-0479">Metal-binding</keyword>
<feature type="binding site" evidence="6">
    <location>
        <position position="103"/>
    </location>
    <ligand>
        <name>Zn(2+)</name>
        <dbReference type="ChEBI" id="CHEBI:29105"/>
    </ligand>
</feature>
<dbReference type="GO" id="GO:0008270">
    <property type="term" value="F:zinc ion binding"/>
    <property type="evidence" value="ECO:0007669"/>
    <property type="project" value="UniProtKB-UniRule"/>
</dbReference>
<dbReference type="OrthoDB" id="2112130at2"/>
<accession>A0A0R1JPS2</accession>
<proteinExistence type="inferred from homology"/>
<dbReference type="GO" id="GO:0043590">
    <property type="term" value="C:bacterial nucleoid"/>
    <property type="evidence" value="ECO:0007669"/>
    <property type="project" value="UniProtKB-UniRule"/>
</dbReference>
<reference evidence="8 9" key="1">
    <citation type="journal article" date="2015" name="Genome Announc.">
        <title>Expanding the biotechnology potential of lactobacilli through comparative genomics of 213 strains and associated genera.</title>
        <authorList>
            <person name="Sun Z."/>
            <person name="Harris H.M."/>
            <person name="McCann A."/>
            <person name="Guo C."/>
            <person name="Argimon S."/>
            <person name="Zhang W."/>
            <person name="Yang X."/>
            <person name="Jeffery I.B."/>
            <person name="Cooney J.C."/>
            <person name="Kagawa T.F."/>
            <person name="Liu W."/>
            <person name="Song Y."/>
            <person name="Salvetti E."/>
            <person name="Wrobel A."/>
            <person name="Rasinkangas P."/>
            <person name="Parkhill J."/>
            <person name="Rea M.C."/>
            <person name="O'Sullivan O."/>
            <person name="Ritari J."/>
            <person name="Douillard F.P."/>
            <person name="Paul Ross R."/>
            <person name="Yang R."/>
            <person name="Briner A.E."/>
            <person name="Felis G.E."/>
            <person name="de Vos W.M."/>
            <person name="Barrangou R."/>
            <person name="Klaenhammer T.R."/>
            <person name="Caufield P.W."/>
            <person name="Cui Y."/>
            <person name="Zhang H."/>
            <person name="O'Toole P.W."/>
        </authorList>
    </citation>
    <scope>NUCLEOTIDE SEQUENCE [LARGE SCALE GENOMIC DNA]</scope>
    <source>
        <strain evidence="8 9">JCM 17158</strain>
    </source>
</reference>
<dbReference type="AlphaFoldDB" id="A0A0R1JPS2"/>
<dbReference type="Proteomes" id="UP000051804">
    <property type="component" value="Unassembled WGS sequence"/>
</dbReference>
<dbReference type="Pfam" id="PF06156">
    <property type="entry name" value="YabA"/>
    <property type="match status" value="1"/>
</dbReference>
<dbReference type="InterPro" id="IPR010377">
    <property type="entry name" value="YabA"/>
</dbReference>
<evidence type="ECO:0000256" key="3">
    <source>
        <dbReference type="ARBA" id="ARBA00022723"/>
    </source>
</evidence>
<comment type="function">
    <text evidence="6">Involved in control of chromosome replication initiation. Inhibits the cooperative binding of DnaA to the oriC region, thus negatively regulating initiation of chromosome replication. Inhibits the ability of DnaA-ATP to form a helix on DNA; does not disassemble preformed DnaA-DNA helices. Decreases the residence time of DnaA on the chromosome at its binding sites (oriC, replication forks and promoter-binding sites). Tethers DnaA to the replication machinery via the DNA polymerase beta sliding clamp subunit (dnaN). Associates with oriC and other DnaA targets on the chromosome in a DnaA-dependent manner.</text>
</comment>
<organism evidence="8 9">
    <name type="scientific">Lacticaseibacillus nasuensis JCM 17158</name>
    <dbReference type="NCBI Taxonomy" id="1291734"/>
    <lineage>
        <taxon>Bacteria</taxon>
        <taxon>Bacillati</taxon>
        <taxon>Bacillota</taxon>
        <taxon>Bacilli</taxon>
        <taxon>Lactobacillales</taxon>
        <taxon>Lactobacillaceae</taxon>
        <taxon>Lacticaseibacillus</taxon>
    </lineage>
</organism>
<dbReference type="PATRIC" id="fig|1291734.4.peg.450"/>
<feature type="coiled-coil region" evidence="7">
    <location>
        <begin position="24"/>
        <end position="58"/>
    </location>
</feature>
<comment type="cofactor">
    <cofactor evidence="6">
        <name>Zn(2+)</name>
        <dbReference type="ChEBI" id="CHEBI:29105"/>
    </cofactor>
    <text evidence="6">Binds 1 zinc ion per subunit.</text>
</comment>
<evidence type="ECO:0000256" key="2">
    <source>
        <dbReference type="ARBA" id="ARBA00022705"/>
    </source>
</evidence>
<keyword evidence="9" id="KW-1185">Reference proteome</keyword>
<protein>
    <recommendedName>
        <fullName evidence="6">Replication initiation control protein YabA</fullName>
    </recommendedName>
</protein>
<sequence length="112" mass="13089">MEKKDLYDGFVQVEQDLQRTMTAMARLKADMTNVLEQNAELEIENKHLREHLQELQNTDHHSTGAEELSKSKANLQKLYEEGFHVCSVMYGQRRIDDESCAFCLEVIYGEHR</sequence>
<comment type="caution">
    <text evidence="8">The sequence shown here is derived from an EMBL/GenBank/DDBJ whole genome shotgun (WGS) entry which is preliminary data.</text>
</comment>
<feature type="binding site" evidence="6">
    <location>
        <position position="100"/>
    </location>
    <ligand>
        <name>Zn(2+)</name>
        <dbReference type="ChEBI" id="CHEBI:29105"/>
    </ligand>
</feature>
<evidence type="ECO:0000256" key="1">
    <source>
        <dbReference type="ARBA" id="ARBA00022490"/>
    </source>
</evidence>
<evidence type="ECO:0000256" key="5">
    <source>
        <dbReference type="ARBA" id="ARBA00022880"/>
    </source>
</evidence>
<feature type="binding site" evidence="6">
    <location>
        <position position="86"/>
    </location>
    <ligand>
        <name>Zn(2+)</name>
        <dbReference type="ChEBI" id="CHEBI:29105"/>
    </ligand>
</feature>
<evidence type="ECO:0000256" key="7">
    <source>
        <dbReference type="SAM" id="Coils"/>
    </source>
</evidence>
<comment type="subcellular location">
    <subcellularLocation>
        <location evidence="6">Cytoplasm</location>
        <location evidence="6">Nucleoid</location>
    </subcellularLocation>
    <text evidence="6">Localizes in tight foci, which correspond to the replisome at mid-cell throughout the cell cycle.</text>
</comment>
<dbReference type="PIRSF" id="PIRSF021439">
    <property type="entry name" value="DUF972"/>
    <property type="match status" value="1"/>
</dbReference>
<feature type="binding site" evidence="6">
    <location>
        <position position="84"/>
    </location>
    <ligand>
        <name>Zn(2+)</name>
        <dbReference type="ChEBI" id="CHEBI:29105"/>
    </ligand>
</feature>
<name>A0A0R1JPS2_9LACO</name>
<dbReference type="GO" id="GO:0008156">
    <property type="term" value="P:negative regulation of DNA replication"/>
    <property type="evidence" value="ECO:0007669"/>
    <property type="project" value="UniProtKB-UniRule"/>
</dbReference>
<keyword evidence="2 6" id="KW-0235">DNA replication</keyword>
<keyword evidence="4 6" id="KW-0862">Zinc</keyword>
<evidence type="ECO:0000256" key="6">
    <source>
        <dbReference type="HAMAP-Rule" id="MF_01159"/>
    </source>
</evidence>
<dbReference type="HAMAP" id="MF_01159">
    <property type="entry name" value="YabA"/>
    <property type="match status" value="1"/>
</dbReference>
<comment type="similarity">
    <text evidence="6">Belongs to the YabA family.</text>
</comment>